<dbReference type="Pfam" id="PF14541">
    <property type="entry name" value="TAXi_C"/>
    <property type="match status" value="1"/>
</dbReference>
<name>A0A3L6Q4I6_PANMI</name>
<evidence type="ECO:0000313" key="2">
    <source>
        <dbReference type="EMBL" id="RLM69936.1"/>
    </source>
</evidence>
<dbReference type="STRING" id="4540.A0A3L6Q4I6"/>
<organism evidence="2 3">
    <name type="scientific">Panicum miliaceum</name>
    <name type="common">Proso millet</name>
    <name type="synonym">Broomcorn millet</name>
    <dbReference type="NCBI Taxonomy" id="4540"/>
    <lineage>
        <taxon>Eukaryota</taxon>
        <taxon>Viridiplantae</taxon>
        <taxon>Streptophyta</taxon>
        <taxon>Embryophyta</taxon>
        <taxon>Tracheophyta</taxon>
        <taxon>Spermatophyta</taxon>
        <taxon>Magnoliopsida</taxon>
        <taxon>Liliopsida</taxon>
        <taxon>Poales</taxon>
        <taxon>Poaceae</taxon>
        <taxon>PACMAD clade</taxon>
        <taxon>Panicoideae</taxon>
        <taxon>Panicodae</taxon>
        <taxon>Paniceae</taxon>
        <taxon>Panicinae</taxon>
        <taxon>Panicum</taxon>
        <taxon>Panicum sect. Panicum</taxon>
    </lineage>
</organism>
<proteinExistence type="predicted"/>
<reference evidence="3" key="1">
    <citation type="journal article" date="2019" name="Nat. Commun.">
        <title>The genome of broomcorn millet.</title>
        <authorList>
            <person name="Zou C."/>
            <person name="Miki D."/>
            <person name="Li D."/>
            <person name="Tang Q."/>
            <person name="Xiao L."/>
            <person name="Rajput S."/>
            <person name="Deng P."/>
            <person name="Jia W."/>
            <person name="Huang R."/>
            <person name="Zhang M."/>
            <person name="Sun Y."/>
            <person name="Hu J."/>
            <person name="Fu X."/>
            <person name="Schnable P.S."/>
            <person name="Li F."/>
            <person name="Zhang H."/>
            <person name="Feng B."/>
            <person name="Zhu X."/>
            <person name="Liu R."/>
            <person name="Schnable J.C."/>
            <person name="Zhu J.-K."/>
            <person name="Zhang H."/>
        </authorList>
    </citation>
    <scope>NUCLEOTIDE SEQUENCE [LARGE SCALE GENOMIC DNA]</scope>
</reference>
<protein>
    <recommendedName>
        <fullName evidence="1">Xylanase inhibitor C-terminal domain-containing protein</fullName>
    </recommendedName>
</protein>
<gene>
    <name evidence="2" type="ORF">C2845_PM17G11790</name>
</gene>
<dbReference type="AlphaFoldDB" id="A0A3L6Q4I6"/>
<sequence length="111" mass="12034">MHESILLKNPRNSAYYSHVCGVAVNKARVPMPADLDARRGTSSIMFSTVTPYTTQAPGHIYRPPHDAFDVATTTSGIVPRAPPGPCGPSGCATSEHSIVFWLNYKAIFMDL</sequence>
<accession>A0A3L6Q4I6</accession>
<dbReference type="OrthoDB" id="1258937at2759"/>
<dbReference type="InterPro" id="IPR021109">
    <property type="entry name" value="Peptidase_aspartic_dom_sf"/>
</dbReference>
<dbReference type="Gene3D" id="2.40.70.10">
    <property type="entry name" value="Acid Proteases"/>
    <property type="match status" value="1"/>
</dbReference>
<dbReference type="InterPro" id="IPR032799">
    <property type="entry name" value="TAXi_C"/>
</dbReference>
<dbReference type="EMBL" id="PQIB02000014">
    <property type="protein sequence ID" value="RLM69936.1"/>
    <property type="molecule type" value="Genomic_DNA"/>
</dbReference>
<evidence type="ECO:0000259" key="1">
    <source>
        <dbReference type="Pfam" id="PF14541"/>
    </source>
</evidence>
<dbReference type="Proteomes" id="UP000275267">
    <property type="component" value="Unassembled WGS sequence"/>
</dbReference>
<comment type="caution">
    <text evidence="2">The sequence shown here is derived from an EMBL/GenBank/DDBJ whole genome shotgun (WGS) entry which is preliminary data.</text>
</comment>
<keyword evidence="3" id="KW-1185">Reference proteome</keyword>
<feature type="domain" description="Xylanase inhibitor C-terminal" evidence="1">
    <location>
        <begin position="14"/>
        <end position="82"/>
    </location>
</feature>
<evidence type="ECO:0000313" key="3">
    <source>
        <dbReference type="Proteomes" id="UP000275267"/>
    </source>
</evidence>